<evidence type="ECO:0000313" key="1">
    <source>
        <dbReference type="EMBL" id="CAB5178541.1"/>
    </source>
</evidence>
<dbReference type="InterPro" id="IPR038713">
    <property type="entry name" value="Terminase_Gp1_N_sf"/>
</dbReference>
<reference evidence="1" key="1">
    <citation type="submission" date="2020-05" db="EMBL/GenBank/DDBJ databases">
        <authorList>
            <person name="Chiriac C."/>
            <person name="Salcher M."/>
            <person name="Ghai R."/>
            <person name="Kavagutti S V."/>
        </authorList>
    </citation>
    <scope>NUCLEOTIDE SEQUENCE</scope>
</reference>
<dbReference type="EMBL" id="LR798205">
    <property type="protein sequence ID" value="CAB5178541.1"/>
    <property type="molecule type" value="Genomic_DNA"/>
</dbReference>
<dbReference type="Gene3D" id="1.10.10.1400">
    <property type="entry name" value="Terminase, small subunit, N-terminal DNA-binding domain, HTH motif"/>
    <property type="match status" value="1"/>
</dbReference>
<name>A0A6J7WA26_9CAUD</name>
<proteinExistence type="predicted"/>
<organism evidence="1">
    <name type="scientific">uncultured Caudovirales phage</name>
    <dbReference type="NCBI Taxonomy" id="2100421"/>
    <lineage>
        <taxon>Viruses</taxon>
        <taxon>Duplodnaviria</taxon>
        <taxon>Heunggongvirae</taxon>
        <taxon>Uroviricota</taxon>
        <taxon>Caudoviricetes</taxon>
        <taxon>Peduoviridae</taxon>
        <taxon>Maltschvirus</taxon>
        <taxon>Maltschvirus maltsch</taxon>
    </lineage>
</organism>
<dbReference type="Pfam" id="PF03592">
    <property type="entry name" value="Terminase_2"/>
    <property type="match status" value="1"/>
</dbReference>
<accession>A0A6J7WA26</accession>
<sequence length="185" mass="20418">MDKKKTTVKLAKRPYLNRMEGVDLTAMQRSFVVTLVRHGCTPTQAARQAGYSDAKVSAYDLLRKEHIQTALRIERGRYVSSDLANVATSTLRTIMLDDQAPASARVQAARTVLELSRDIGRAADKGGESDRELSEMSASELAGLIDRWQGERAALATEIDPAEVEILDNAQHRAELPPEIRADTQ</sequence>
<dbReference type="InterPro" id="IPR005335">
    <property type="entry name" value="Terminase_ssu"/>
</dbReference>
<evidence type="ECO:0008006" key="2">
    <source>
        <dbReference type="Google" id="ProtNLM"/>
    </source>
</evidence>
<gene>
    <name evidence="1" type="ORF">UFOVP156_9</name>
</gene>
<protein>
    <recommendedName>
        <fullName evidence="2">Terminase small subunit</fullName>
    </recommendedName>
</protein>